<gene>
    <name evidence="10" type="ORF">AW171_hschr31525</name>
</gene>
<evidence type="ECO:0000313" key="10">
    <source>
        <dbReference type="EMBL" id="AMD19675.1"/>
    </source>
</evidence>
<organism evidence="10 11">
    <name type="scientific">Eremothecium sinecaudum</name>
    <dbReference type="NCBI Taxonomy" id="45286"/>
    <lineage>
        <taxon>Eukaryota</taxon>
        <taxon>Fungi</taxon>
        <taxon>Dikarya</taxon>
        <taxon>Ascomycota</taxon>
        <taxon>Saccharomycotina</taxon>
        <taxon>Saccharomycetes</taxon>
        <taxon>Saccharomycetales</taxon>
        <taxon>Saccharomycetaceae</taxon>
        <taxon>Eremothecium</taxon>
    </lineage>
</organism>
<dbReference type="Pfam" id="PF08038">
    <property type="entry name" value="Tom7"/>
    <property type="match status" value="1"/>
</dbReference>
<accession>A0A109UW63</accession>
<comment type="subcellular location">
    <subcellularLocation>
        <location evidence="1">Mitochondrion outer membrane</location>
        <topology evidence="1">Single-pass membrane protein</topology>
    </subcellularLocation>
</comment>
<dbReference type="OrthoDB" id="284357at2759"/>
<dbReference type="Proteomes" id="UP000243052">
    <property type="component" value="Chromosome iii"/>
</dbReference>
<proteinExistence type="inferred from homology"/>
<keyword evidence="6" id="KW-0653">Protein transport</keyword>
<keyword evidence="7" id="KW-1133">Transmembrane helix</keyword>
<evidence type="ECO:0000256" key="1">
    <source>
        <dbReference type="ARBA" id="ARBA00004572"/>
    </source>
</evidence>
<dbReference type="InterPro" id="IPR012621">
    <property type="entry name" value="Tom7"/>
</dbReference>
<keyword evidence="8" id="KW-0496">Mitochondrion</keyword>
<keyword evidence="11" id="KW-1185">Reference proteome</keyword>
<evidence type="ECO:0000313" key="11">
    <source>
        <dbReference type="Proteomes" id="UP000243052"/>
    </source>
</evidence>
<protein>
    <submittedName>
        <fullName evidence="10">HCL476Wp</fullName>
    </submittedName>
</protein>
<keyword evidence="4" id="KW-0812">Transmembrane</keyword>
<name>A0A109UW63_9SACH</name>
<evidence type="ECO:0000256" key="2">
    <source>
        <dbReference type="ARBA" id="ARBA00010917"/>
    </source>
</evidence>
<evidence type="ECO:0000256" key="9">
    <source>
        <dbReference type="ARBA" id="ARBA00023136"/>
    </source>
</evidence>
<evidence type="ECO:0000256" key="8">
    <source>
        <dbReference type="ARBA" id="ARBA00023128"/>
    </source>
</evidence>
<keyword evidence="3" id="KW-0813">Transport</keyword>
<dbReference type="STRING" id="45286.A0A109UW63"/>
<dbReference type="AlphaFoldDB" id="A0A109UW63"/>
<sequence>MIMSLLPSFILSDESKERISKILDLTQTIARYGWLPFILYMGWSHTANSPNLLNLLSPLPSV</sequence>
<reference evidence="10 11" key="1">
    <citation type="submission" date="2016-01" db="EMBL/GenBank/DDBJ databases">
        <title>Genome sequence of the yeast Holleya sinecauda.</title>
        <authorList>
            <person name="Dietrich F.S."/>
        </authorList>
    </citation>
    <scope>NUCLEOTIDE SEQUENCE [LARGE SCALE GENOMIC DNA]</scope>
    <source>
        <strain evidence="10 11">ATCC 58844</strain>
    </source>
</reference>
<comment type="similarity">
    <text evidence="2">Belongs to the Tom7 family.</text>
</comment>
<evidence type="ECO:0000256" key="4">
    <source>
        <dbReference type="ARBA" id="ARBA00022692"/>
    </source>
</evidence>
<keyword evidence="5" id="KW-1000">Mitochondrion outer membrane</keyword>
<dbReference type="GeneID" id="28722889"/>
<dbReference type="RefSeq" id="XP_017986671.1">
    <property type="nucleotide sequence ID" value="XM_018131441.1"/>
</dbReference>
<evidence type="ECO:0000256" key="3">
    <source>
        <dbReference type="ARBA" id="ARBA00022448"/>
    </source>
</evidence>
<keyword evidence="9" id="KW-0472">Membrane</keyword>
<dbReference type="EMBL" id="CP014243">
    <property type="protein sequence ID" value="AMD19675.1"/>
    <property type="molecule type" value="Genomic_DNA"/>
</dbReference>
<evidence type="ECO:0000256" key="7">
    <source>
        <dbReference type="ARBA" id="ARBA00022989"/>
    </source>
</evidence>
<evidence type="ECO:0000256" key="5">
    <source>
        <dbReference type="ARBA" id="ARBA00022787"/>
    </source>
</evidence>
<evidence type="ECO:0000256" key="6">
    <source>
        <dbReference type="ARBA" id="ARBA00022927"/>
    </source>
</evidence>
<dbReference type="GO" id="GO:0030150">
    <property type="term" value="P:protein import into mitochondrial matrix"/>
    <property type="evidence" value="ECO:0007669"/>
    <property type="project" value="InterPro"/>
</dbReference>
<dbReference type="GO" id="GO:0005742">
    <property type="term" value="C:mitochondrial outer membrane translocase complex"/>
    <property type="evidence" value="ECO:0007669"/>
    <property type="project" value="InterPro"/>
</dbReference>